<dbReference type="InterPro" id="IPR010917">
    <property type="entry name" value="TonB_rcpt_CS"/>
</dbReference>
<evidence type="ECO:0000256" key="9">
    <source>
        <dbReference type="ARBA" id="ARBA00023065"/>
    </source>
</evidence>
<organism evidence="20 21">
    <name type="scientific">Rugamonas apoptosis</name>
    <dbReference type="NCBI Taxonomy" id="2758570"/>
    <lineage>
        <taxon>Bacteria</taxon>
        <taxon>Pseudomonadati</taxon>
        <taxon>Pseudomonadota</taxon>
        <taxon>Betaproteobacteria</taxon>
        <taxon>Burkholderiales</taxon>
        <taxon>Oxalobacteraceae</taxon>
        <taxon>Telluria group</taxon>
        <taxon>Rugamonas</taxon>
    </lineage>
</organism>
<keyword evidence="12 20" id="KW-0675">Receptor</keyword>
<keyword evidence="9" id="KW-0406">Ion transport</keyword>
<dbReference type="GO" id="GO:0015344">
    <property type="term" value="F:siderophore uptake transmembrane transporter activity"/>
    <property type="evidence" value="ECO:0007669"/>
    <property type="project" value="TreeGrafter"/>
</dbReference>
<dbReference type="InterPro" id="IPR012910">
    <property type="entry name" value="Plug_dom"/>
</dbReference>
<name>A0A7W2FC17_9BURK</name>
<keyword evidence="6 14" id="KW-0812">Transmembrane</keyword>
<evidence type="ECO:0000256" key="16">
    <source>
        <dbReference type="RuleBase" id="RU003357"/>
    </source>
</evidence>
<accession>A0A7W2FC17</accession>
<evidence type="ECO:0000256" key="3">
    <source>
        <dbReference type="ARBA" id="ARBA00022448"/>
    </source>
</evidence>
<dbReference type="PROSITE" id="PS52016">
    <property type="entry name" value="TONB_DEPENDENT_REC_3"/>
    <property type="match status" value="1"/>
</dbReference>
<evidence type="ECO:0000256" key="1">
    <source>
        <dbReference type="ARBA" id="ARBA00004571"/>
    </source>
</evidence>
<evidence type="ECO:0000256" key="10">
    <source>
        <dbReference type="ARBA" id="ARBA00023077"/>
    </source>
</evidence>
<dbReference type="PROSITE" id="PS01156">
    <property type="entry name" value="TONB_DEPENDENT_REC_2"/>
    <property type="match status" value="1"/>
</dbReference>
<evidence type="ECO:0000256" key="4">
    <source>
        <dbReference type="ARBA" id="ARBA00022452"/>
    </source>
</evidence>
<keyword evidence="4 14" id="KW-1134">Transmembrane beta strand</keyword>
<dbReference type="Gene3D" id="2.40.170.20">
    <property type="entry name" value="TonB-dependent receptor, beta-barrel domain"/>
    <property type="match status" value="1"/>
</dbReference>
<evidence type="ECO:0000256" key="2">
    <source>
        <dbReference type="ARBA" id="ARBA00009810"/>
    </source>
</evidence>
<keyword evidence="11 14" id="KW-0472">Membrane</keyword>
<feature type="signal peptide" evidence="17">
    <location>
        <begin position="1"/>
        <end position="30"/>
    </location>
</feature>
<dbReference type="InterPro" id="IPR039426">
    <property type="entry name" value="TonB-dep_rcpt-like"/>
</dbReference>
<evidence type="ECO:0000259" key="18">
    <source>
        <dbReference type="Pfam" id="PF00593"/>
    </source>
</evidence>
<keyword evidence="13 14" id="KW-0998">Cell outer membrane</keyword>
<dbReference type="EMBL" id="JACEZU010000009">
    <property type="protein sequence ID" value="MBA5688941.1"/>
    <property type="molecule type" value="Genomic_DNA"/>
</dbReference>
<dbReference type="GO" id="GO:0015891">
    <property type="term" value="P:siderophore transport"/>
    <property type="evidence" value="ECO:0007669"/>
    <property type="project" value="InterPro"/>
</dbReference>
<dbReference type="SUPFAM" id="SSF56935">
    <property type="entry name" value="Porins"/>
    <property type="match status" value="1"/>
</dbReference>
<dbReference type="Proteomes" id="UP000573499">
    <property type="component" value="Unassembled WGS sequence"/>
</dbReference>
<proteinExistence type="inferred from homology"/>
<evidence type="ECO:0000256" key="12">
    <source>
        <dbReference type="ARBA" id="ARBA00023170"/>
    </source>
</evidence>
<comment type="subcellular location">
    <subcellularLocation>
        <location evidence="1 14">Cell outer membrane</location>
        <topology evidence="1 14">Multi-pass membrane protein</topology>
    </subcellularLocation>
</comment>
<keyword evidence="21" id="KW-1185">Reference proteome</keyword>
<evidence type="ECO:0000259" key="19">
    <source>
        <dbReference type="Pfam" id="PF07715"/>
    </source>
</evidence>
<sequence length="689" mass="76316">MYPTYPTSPKPKTLPLLLAGLFLLHGAARADDLPDVARVTISGSGGEASSGGATKTYSSMLDTPQAVTVVNRDSLRNRAALTSKDALEYVSSVVAGQGEGRRDEFYIRGFYSLRDTLLDGLRDDNLYFRDLATVDQIEVIKGAAAALYGRGSAGGLINRVSKKPRAGQDTEVTATIGADRERRVSVDAGGALSASANGRVIAVYDKGNSYRDVVHHTRKLLAPSIQFALAPETSLLLQAEVQREDHTPDRGVPSLQGRPLAVAPSTYYGEAYDYTRTDNDLARARLEHRINERLTLDNTLQYTRTGLEGVNTRNRRVNADGTLSRQITYFPQWQRNLINQTELTYTGDGHTVLAGLELSEQRRDVRTAQTGIAYPIDLYAPQPKLPAPQVSTFPVSLDSAFVARTQALYVQDQIDVATGWKALLGARFDRFQQQQTNRLKNNERSERTDNVASPRVGLVYQPDGHQSWYANLSRSFQPGGGELLYTGNTPLSQVRPLQTDLQEVGYKRDWLARRLFATVALFRIEQRNQLTMDPNDPAGLRQLQIGKQRNQGVELELQGALWQGARMNAGYTYNDARIVASNDVARGNRAEMTPRHRASLWLDQAFDATWSAGLGVLMNSSQFALSDNTVRLPGYARMDAMLAYHQPRYDLRLKLNNVGNARYYESAINNVQIQPGAPRNASLTLSTRF</sequence>
<feature type="domain" description="TonB-dependent receptor plug" evidence="19">
    <location>
        <begin position="61"/>
        <end position="155"/>
    </location>
</feature>
<feature type="chain" id="PRO_5031523026" evidence="17">
    <location>
        <begin position="31"/>
        <end position="689"/>
    </location>
</feature>
<evidence type="ECO:0000313" key="20">
    <source>
        <dbReference type="EMBL" id="MBA5688941.1"/>
    </source>
</evidence>
<dbReference type="PANTHER" id="PTHR32552">
    <property type="entry name" value="FERRICHROME IRON RECEPTOR-RELATED"/>
    <property type="match status" value="1"/>
</dbReference>
<dbReference type="Pfam" id="PF07715">
    <property type="entry name" value="Plug"/>
    <property type="match status" value="1"/>
</dbReference>
<evidence type="ECO:0000256" key="13">
    <source>
        <dbReference type="ARBA" id="ARBA00023237"/>
    </source>
</evidence>
<dbReference type="AlphaFoldDB" id="A0A7W2FC17"/>
<dbReference type="Gene3D" id="2.170.130.10">
    <property type="entry name" value="TonB-dependent receptor, plug domain"/>
    <property type="match status" value="1"/>
</dbReference>
<reference evidence="20 21" key="1">
    <citation type="submission" date="2020-07" db="EMBL/GenBank/DDBJ databases">
        <title>Novel species isolated from subtropical streams in China.</title>
        <authorList>
            <person name="Lu H."/>
        </authorList>
    </citation>
    <scope>NUCLEOTIDE SEQUENCE [LARGE SCALE GENOMIC DNA]</scope>
    <source>
        <strain evidence="20 21">LX47W</strain>
    </source>
</reference>
<keyword evidence="8" id="KW-0408">Iron</keyword>
<dbReference type="CDD" id="cd01347">
    <property type="entry name" value="ligand_gated_channel"/>
    <property type="match status" value="1"/>
</dbReference>
<dbReference type="InterPro" id="IPR010105">
    <property type="entry name" value="TonB_sidphr_rcpt"/>
</dbReference>
<gene>
    <name evidence="20" type="ORF">H3H39_18020</name>
</gene>
<dbReference type="InterPro" id="IPR037066">
    <property type="entry name" value="Plug_dom_sf"/>
</dbReference>
<evidence type="ECO:0000256" key="11">
    <source>
        <dbReference type="ARBA" id="ARBA00023136"/>
    </source>
</evidence>
<feature type="short sequence motif" description="TonB C-terminal box" evidence="15">
    <location>
        <begin position="672"/>
        <end position="689"/>
    </location>
</feature>
<keyword evidence="10 16" id="KW-0798">TonB box</keyword>
<dbReference type="RefSeq" id="WP_182155093.1">
    <property type="nucleotide sequence ID" value="NZ_JACEZU010000009.1"/>
</dbReference>
<feature type="domain" description="TonB-dependent receptor-like beta-barrel" evidence="18">
    <location>
        <begin position="240"/>
        <end position="658"/>
    </location>
</feature>
<dbReference type="InterPro" id="IPR036942">
    <property type="entry name" value="Beta-barrel_TonB_sf"/>
</dbReference>
<comment type="similarity">
    <text evidence="2 14 16">Belongs to the TonB-dependent receptor family.</text>
</comment>
<evidence type="ECO:0000256" key="6">
    <source>
        <dbReference type="ARBA" id="ARBA00022692"/>
    </source>
</evidence>
<evidence type="ECO:0000256" key="14">
    <source>
        <dbReference type="PROSITE-ProRule" id="PRU01360"/>
    </source>
</evidence>
<evidence type="ECO:0000256" key="7">
    <source>
        <dbReference type="ARBA" id="ARBA00022729"/>
    </source>
</evidence>
<keyword evidence="7 17" id="KW-0732">Signal</keyword>
<evidence type="ECO:0000256" key="17">
    <source>
        <dbReference type="SAM" id="SignalP"/>
    </source>
</evidence>
<dbReference type="Pfam" id="PF00593">
    <property type="entry name" value="TonB_dep_Rec_b-barrel"/>
    <property type="match status" value="1"/>
</dbReference>
<evidence type="ECO:0000256" key="8">
    <source>
        <dbReference type="ARBA" id="ARBA00023004"/>
    </source>
</evidence>
<dbReference type="NCBIfam" id="TIGR01783">
    <property type="entry name" value="TonB-siderophor"/>
    <property type="match status" value="1"/>
</dbReference>
<keyword evidence="5" id="KW-0410">Iron transport</keyword>
<dbReference type="InterPro" id="IPR000531">
    <property type="entry name" value="Beta-barrel_TonB"/>
</dbReference>
<dbReference type="GO" id="GO:0038023">
    <property type="term" value="F:signaling receptor activity"/>
    <property type="evidence" value="ECO:0007669"/>
    <property type="project" value="InterPro"/>
</dbReference>
<evidence type="ECO:0000313" key="21">
    <source>
        <dbReference type="Proteomes" id="UP000573499"/>
    </source>
</evidence>
<evidence type="ECO:0000256" key="5">
    <source>
        <dbReference type="ARBA" id="ARBA00022496"/>
    </source>
</evidence>
<protein>
    <submittedName>
        <fullName evidence="20">TonB-dependent siderophore receptor</fullName>
    </submittedName>
</protein>
<comment type="caution">
    <text evidence="20">The sequence shown here is derived from an EMBL/GenBank/DDBJ whole genome shotgun (WGS) entry which is preliminary data.</text>
</comment>
<keyword evidence="3 14" id="KW-0813">Transport</keyword>
<dbReference type="GO" id="GO:0009279">
    <property type="term" value="C:cell outer membrane"/>
    <property type="evidence" value="ECO:0007669"/>
    <property type="project" value="UniProtKB-SubCell"/>
</dbReference>
<evidence type="ECO:0000256" key="15">
    <source>
        <dbReference type="PROSITE-ProRule" id="PRU10144"/>
    </source>
</evidence>
<dbReference type="PANTHER" id="PTHR32552:SF68">
    <property type="entry name" value="FERRICHROME OUTER MEMBRANE TRANSPORTER_PHAGE RECEPTOR"/>
    <property type="match status" value="1"/>
</dbReference>